<feature type="region of interest" description="Disordered" evidence="2">
    <location>
        <begin position="1"/>
        <end position="131"/>
    </location>
</feature>
<dbReference type="Proteomes" id="UP001231189">
    <property type="component" value="Unassembled WGS sequence"/>
</dbReference>
<proteinExistence type="predicted"/>
<evidence type="ECO:0000256" key="2">
    <source>
        <dbReference type="SAM" id="MobiDB-lite"/>
    </source>
</evidence>
<sequence length="232" mass="25141">MLATAGKGSRPLIPGATSQKIPASRVNTQKPITKYLRTSPVVPPVTPTPPSTSNQAPHPSPPEAQPSPDPAAQALEVIPVSSEKVGGSCSATKRAAPEGPQDKTPEEAEVNSQDKAEALANDDADVESSEIKLHKKEISDFSDQRKEQHALHYELNKNISLQRRVTLSQEEDIQVGKERIAELEKKLAEAQGASSSLATASSELESPRFAYQDLETRLMEAEKKRECAEKQM</sequence>
<dbReference type="AlphaFoldDB" id="A0AAD8SCN0"/>
<evidence type="ECO:0000313" key="3">
    <source>
        <dbReference type="EMBL" id="KAK1649284.1"/>
    </source>
</evidence>
<feature type="compositionally biased region" description="Pro residues" evidence="2">
    <location>
        <begin position="41"/>
        <end position="50"/>
    </location>
</feature>
<feature type="coiled-coil region" evidence="1">
    <location>
        <begin position="173"/>
        <end position="231"/>
    </location>
</feature>
<name>A0AAD8SCN0_LOLMU</name>
<keyword evidence="1" id="KW-0175">Coiled coil</keyword>
<evidence type="ECO:0000313" key="4">
    <source>
        <dbReference type="Proteomes" id="UP001231189"/>
    </source>
</evidence>
<keyword evidence="4" id="KW-1185">Reference proteome</keyword>
<accession>A0AAD8SCN0</accession>
<feature type="compositionally biased region" description="Polar residues" evidence="2">
    <location>
        <begin position="16"/>
        <end position="31"/>
    </location>
</feature>
<evidence type="ECO:0000256" key="1">
    <source>
        <dbReference type="SAM" id="Coils"/>
    </source>
</evidence>
<gene>
    <name evidence="3" type="ORF">QYE76_067089</name>
</gene>
<feature type="compositionally biased region" description="Pro residues" evidence="2">
    <location>
        <begin position="58"/>
        <end position="69"/>
    </location>
</feature>
<feature type="compositionally biased region" description="Basic and acidic residues" evidence="2">
    <location>
        <begin position="100"/>
        <end position="117"/>
    </location>
</feature>
<reference evidence="3" key="1">
    <citation type="submission" date="2023-07" db="EMBL/GenBank/DDBJ databases">
        <title>A chromosome-level genome assembly of Lolium multiflorum.</title>
        <authorList>
            <person name="Chen Y."/>
            <person name="Copetti D."/>
            <person name="Kolliker R."/>
            <person name="Studer B."/>
        </authorList>
    </citation>
    <scope>NUCLEOTIDE SEQUENCE</scope>
    <source>
        <strain evidence="3">02402/16</strain>
        <tissue evidence="3">Leaf</tissue>
    </source>
</reference>
<organism evidence="3 4">
    <name type="scientific">Lolium multiflorum</name>
    <name type="common">Italian ryegrass</name>
    <name type="synonym">Lolium perenne subsp. multiflorum</name>
    <dbReference type="NCBI Taxonomy" id="4521"/>
    <lineage>
        <taxon>Eukaryota</taxon>
        <taxon>Viridiplantae</taxon>
        <taxon>Streptophyta</taxon>
        <taxon>Embryophyta</taxon>
        <taxon>Tracheophyta</taxon>
        <taxon>Spermatophyta</taxon>
        <taxon>Magnoliopsida</taxon>
        <taxon>Liliopsida</taxon>
        <taxon>Poales</taxon>
        <taxon>Poaceae</taxon>
        <taxon>BOP clade</taxon>
        <taxon>Pooideae</taxon>
        <taxon>Poodae</taxon>
        <taxon>Poeae</taxon>
        <taxon>Poeae Chloroplast Group 2 (Poeae type)</taxon>
        <taxon>Loliodinae</taxon>
        <taxon>Loliinae</taxon>
        <taxon>Lolium</taxon>
    </lineage>
</organism>
<comment type="caution">
    <text evidence="3">The sequence shown here is derived from an EMBL/GenBank/DDBJ whole genome shotgun (WGS) entry which is preliminary data.</text>
</comment>
<protein>
    <submittedName>
        <fullName evidence="3">Uncharacterized protein</fullName>
    </submittedName>
</protein>
<dbReference type="EMBL" id="JAUUTY010000004">
    <property type="protein sequence ID" value="KAK1649284.1"/>
    <property type="molecule type" value="Genomic_DNA"/>
</dbReference>